<dbReference type="Pfam" id="PF00664">
    <property type="entry name" value="ABC_membrane"/>
    <property type="match status" value="1"/>
</dbReference>
<dbReference type="PROSITE" id="PS50929">
    <property type="entry name" value="ABC_TM1F"/>
    <property type="match status" value="1"/>
</dbReference>
<dbReference type="Pfam" id="PF00005">
    <property type="entry name" value="ABC_tran"/>
    <property type="match status" value="1"/>
</dbReference>
<evidence type="ECO:0000256" key="3">
    <source>
        <dbReference type="ARBA" id="ARBA00022741"/>
    </source>
</evidence>
<keyword evidence="6 8" id="KW-0472">Membrane</keyword>
<keyword evidence="5 8" id="KW-1133">Transmembrane helix</keyword>
<feature type="compositionally biased region" description="Acidic residues" evidence="7">
    <location>
        <begin position="616"/>
        <end position="637"/>
    </location>
</feature>
<dbReference type="Gene3D" id="3.40.50.300">
    <property type="entry name" value="P-loop containing nucleotide triphosphate hydrolases"/>
    <property type="match status" value="1"/>
</dbReference>
<evidence type="ECO:0000256" key="4">
    <source>
        <dbReference type="ARBA" id="ARBA00022840"/>
    </source>
</evidence>
<reference evidence="11 12" key="1">
    <citation type="submission" date="2024-10" db="EMBL/GenBank/DDBJ databases">
        <title>The Natural Products Discovery Center: Release of the First 8490 Sequenced Strains for Exploring Actinobacteria Biosynthetic Diversity.</title>
        <authorList>
            <person name="Kalkreuter E."/>
            <person name="Kautsar S.A."/>
            <person name="Yang D."/>
            <person name="Bader C.D."/>
            <person name="Teijaro C.N."/>
            <person name="Fluegel L."/>
            <person name="Davis C.M."/>
            <person name="Simpson J.R."/>
            <person name="Lauterbach L."/>
            <person name="Steele A.D."/>
            <person name="Gui C."/>
            <person name="Meng S."/>
            <person name="Li G."/>
            <person name="Viehrig K."/>
            <person name="Ye F."/>
            <person name="Su P."/>
            <person name="Kiefer A.F."/>
            <person name="Nichols A."/>
            <person name="Cepeda A.J."/>
            <person name="Yan W."/>
            <person name="Fan B."/>
            <person name="Jiang Y."/>
            <person name="Adhikari A."/>
            <person name="Zheng C.-J."/>
            <person name="Schuster L."/>
            <person name="Cowan T.M."/>
            <person name="Smanski M.J."/>
            <person name="Chevrette M.G."/>
            <person name="De Carvalho L.P.S."/>
            <person name="Shen B."/>
        </authorList>
    </citation>
    <scope>NUCLEOTIDE SEQUENCE [LARGE SCALE GENOMIC DNA]</scope>
    <source>
        <strain evidence="11 12">NPDC049639</strain>
    </source>
</reference>
<dbReference type="RefSeq" id="WP_398283132.1">
    <property type="nucleotide sequence ID" value="NZ_JBITLV010000006.1"/>
</dbReference>
<dbReference type="PROSITE" id="PS00211">
    <property type="entry name" value="ABC_TRANSPORTER_1"/>
    <property type="match status" value="1"/>
</dbReference>
<dbReference type="SUPFAM" id="SSF52540">
    <property type="entry name" value="P-loop containing nucleoside triphosphate hydrolases"/>
    <property type="match status" value="1"/>
</dbReference>
<evidence type="ECO:0000256" key="5">
    <source>
        <dbReference type="ARBA" id="ARBA00022989"/>
    </source>
</evidence>
<dbReference type="Gene3D" id="1.20.1560.10">
    <property type="entry name" value="ABC transporter type 1, transmembrane domain"/>
    <property type="match status" value="1"/>
</dbReference>
<feature type="transmembrane region" description="Helical" evidence="8">
    <location>
        <begin position="27"/>
        <end position="50"/>
    </location>
</feature>
<keyword evidence="12" id="KW-1185">Reference proteome</keyword>
<comment type="subcellular location">
    <subcellularLocation>
        <location evidence="1">Cell membrane</location>
        <topology evidence="1">Multi-pass membrane protein</topology>
    </subcellularLocation>
</comment>
<evidence type="ECO:0000313" key="12">
    <source>
        <dbReference type="Proteomes" id="UP001612915"/>
    </source>
</evidence>
<keyword evidence="2 8" id="KW-0812">Transmembrane</keyword>
<dbReference type="InterPro" id="IPR039421">
    <property type="entry name" value="Type_1_exporter"/>
</dbReference>
<dbReference type="PROSITE" id="PS50893">
    <property type="entry name" value="ABC_TRANSPORTER_2"/>
    <property type="match status" value="1"/>
</dbReference>
<proteinExistence type="predicted"/>
<keyword evidence="3" id="KW-0547">Nucleotide-binding</keyword>
<dbReference type="InterPro" id="IPR011527">
    <property type="entry name" value="ABC1_TM_dom"/>
</dbReference>
<name>A0ABW8AS61_9ACTN</name>
<evidence type="ECO:0000256" key="7">
    <source>
        <dbReference type="SAM" id="MobiDB-lite"/>
    </source>
</evidence>
<sequence>MPEPTHAGTLRRGMRVVAKGALQEKPVFVAAVVGSAAYGVGTAAGGWLLGHVVETVLTPAFAAGHIATGELLRAAGLIALVAVVTAAGVASRRVAAGVTMFRLQARYRRALTRQFLRLPLQWHHRHPAGQLLSISNADVEATWQIFAPLPMALGVVVMLVVAVVAMFAADPVLALIGLLVLPLIVLANAWYQRHMSPAVMHAQALRAEVSDVAHESFEAATVVKTLGRETAETERFGAAARQLRDANVRVGRLRSQFDPLMEALPTVGTLLVLAVGAWRVSRGAAQIGDLVQVAYLLQLVAFPLRATGWVLGELPRTAVGWERMSIVLDAGARDARSEGPEGPEGPDGDEPMTYGDVAPAGAGAVGLRADGVHYAYSGPDGERFPVLHDVTFEVPAGRTVAIVGPTGSGKSTLSSLLVRLVDPADGRILLDGVDLRALRAGGVAEAAAYVPQSTFVFADTIRDNVRLGDPALDDDRVWQALDVARAARFVRALPDGLDTVVGERGATLSGGQRQRLVLARALVRSPRLLVLDDATSAIDPRVEAEILAGLRPSGDGQGAEDAPPVTVLVVAYRRATIALADEVVYVEGGRVLDRGTHDELLERSDGYRKLVTAYDSQDDADDADDSSDLEGELEGAR</sequence>
<dbReference type="InterPro" id="IPR003593">
    <property type="entry name" value="AAA+_ATPase"/>
</dbReference>
<evidence type="ECO:0000256" key="6">
    <source>
        <dbReference type="ARBA" id="ARBA00023136"/>
    </source>
</evidence>
<evidence type="ECO:0000259" key="9">
    <source>
        <dbReference type="PROSITE" id="PS50893"/>
    </source>
</evidence>
<dbReference type="Proteomes" id="UP001612915">
    <property type="component" value="Unassembled WGS sequence"/>
</dbReference>
<feature type="domain" description="ABC transporter" evidence="9">
    <location>
        <begin position="367"/>
        <end position="613"/>
    </location>
</feature>
<dbReference type="InterPro" id="IPR036640">
    <property type="entry name" value="ABC1_TM_sf"/>
</dbReference>
<dbReference type="InterPro" id="IPR003439">
    <property type="entry name" value="ABC_transporter-like_ATP-bd"/>
</dbReference>
<feature type="transmembrane region" description="Helical" evidence="8">
    <location>
        <begin position="172"/>
        <end position="191"/>
    </location>
</feature>
<keyword evidence="4 11" id="KW-0067">ATP-binding</keyword>
<evidence type="ECO:0000256" key="1">
    <source>
        <dbReference type="ARBA" id="ARBA00004651"/>
    </source>
</evidence>
<evidence type="ECO:0000313" key="11">
    <source>
        <dbReference type="EMBL" id="MFI7588933.1"/>
    </source>
</evidence>
<feature type="region of interest" description="Disordered" evidence="7">
    <location>
        <begin position="612"/>
        <end position="637"/>
    </location>
</feature>
<evidence type="ECO:0000256" key="2">
    <source>
        <dbReference type="ARBA" id="ARBA00022692"/>
    </source>
</evidence>
<dbReference type="SUPFAM" id="SSF90123">
    <property type="entry name" value="ABC transporter transmembrane region"/>
    <property type="match status" value="1"/>
</dbReference>
<dbReference type="InterPro" id="IPR017871">
    <property type="entry name" value="ABC_transporter-like_CS"/>
</dbReference>
<dbReference type="PANTHER" id="PTHR24221:SF654">
    <property type="entry name" value="ATP-BINDING CASSETTE SUB-FAMILY B MEMBER 6"/>
    <property type="match status" value="1"/>
</dbReference>
<accession>A0ABW8AS61</accession>
<feature type="transmembrane region" description="Helical" evidence="8">
    <location>
        <begin position="71"/>
        <end position="90"/>
    </location>
</feature>
<dbReference type="SMART" id="SM00382">
    <property type="entry name" value="AAA"/>
    <property type="match status" value="1"/>
</dbReference>
<dbReference type="GO" id="GO:0005524">
    <property type="term" value="F:ATP binding"/>
    <property type="evidence" value="ECO:0007669"/>
    <property type="project" value="UniProtKB-KW"/>
</dbReference>
<dbReference type="EMBL" id="JBITLV010000006">
    <property type="protein sequence ID" value="MFI7588933.1"/>
    <property type="molecule type" value="Genomic_DNA"/>
</dbReference>
<feature type="transmembrane region" description="Helical" evidence="8">
    <location>
        <begin position="145"/>
        <end position="165"/>
    </location>
</feature>
<evidence type="ECO:0000256" key="8">
    <source>
        <dbReference type="SAM" id="Phobius"/>
    </source>
</evidence>
<evidence type="ECO:0000259" key="10">
    <source>
        <dbReference type="PROSITE" id="PS50929"/>
    </source>
</evidence>
<dbReference type="PANTHER" id="PTHR24221">
    <property type="entry name" value="ATP-BINDING CASSETTE SUB-FAMILY B"/>
    <property type="match status" value="1"/>
</dbReference>
<organism evidence="11 12">
    <name type="scientific">Spongisporangium articulatum</name>
    <dbReference type="NCBI Taxonomy" id="3362603"/>
    <lineage>
        <taxon>Bacteria</taxon>
        <taxon>Bacillati</taxon>
        <taxon>Actinomycetota</taxon>
        <taxon>Actinomycetes</taxon>
        <taxon>Kineosporiales</taxon>
        <taxon>Kineosporiaceae</taxon>
        <taxon>Spongisporangium</taxon>
    </lineage>
</organism>
<feature type="region of interest" description="Disordered" evidence="7">
    <location>
        <begin position="332"/>
        <end position="355"/>
    </location>
</feature>
<comment type="caution">
    <text evidence="11">The sequence shown here is derived from an EMBL/GenBank/DDBJ whole genome shotgun (WGS) entry which is preliminary data.</text>
</comment>
<protein>
    <submittedName>
        <fullName evidence="11">ABC transporter ATP-binding protein</fullName>
    </submittedName>
</protein>
<gene>
    <name evidence="11" type="ORF">ACIB24_17855</name>
</gene>
<feature type="domain" description="ABC transmembrane type-1" evidence="10">
    <location>
        <begin position="29"/>
        <end position="316"/>
    </location>
</feature>
<dbReference type="InterPro" id="IPR027417">
    <property type="entry name" value="P-loop_NTPase"/>
</dbReference>